<feature type="binding site" evidence="3">
    <location>
        <position position="210"/>
    </location>
    <ligand>
        <name>a divalent metal cation</name>
        <dbReference type="ChEBI" id="CHEBI:60240"/>
        <label>1</label>
    </ligand>
</feature>
<dbReference type="PIRSF" id="PIRSF005902">
    <property type="entry name" value="DNase_TatD"/>
    <property type="match status" value="1"/>
</dbReference>
<dbReference type="Gene3D" id="3.20.20.140">
    <property type="entry name" value="Metal-dependent hydrolases"/>
    <property type="match status" value="1"/>
</dbReference>
<dbReference type="CDD" id="cd01310">
    <property type="entry name" value="TatD_DNAse"/>
    <property type="match status" value="1"/>
</dbReference>
<feature type="binding site" evidence="3">
    <location>
        <position position="160"/>
    </location>
    <ligand>
        <name>a divalent metal cation</name>
        <dbReference type="ChEBI" id="CHEBI:60240"/>
        <label>2</label>
    </ligand>
</feature>
<protein>
    <recommendedName>
        <fullName evidence="6">Hydrolase TatD</fullName>
    </recommendedName>
</protein>
<feature type="binding site" evidence="3">
    <location>
        <position position="90"/>
    </location>
    <ligand>
        <name>a divalent metal cation</name>
        <dbReference type="ChEBI" id="CHEBI:60240"/>
        <label>1</label>
    </ligand>
</feature>
<proteinExistence type="predicted"/>
<feature type="binding site" evidence="3">
    <location>
        <position position="133"/>
    </location>
    <ligand>
        <name>a divalent metal cation</name>
        <dbReference type="ChEBI" id="CHEBI:60240"/>
        <label>2</label>
    </ligand>
</feature>
<dbReference type="PANTHER" id="PTHR46124:SF3">
    <property type="entry name" value="HYDROLASE"/>
    <property type="match status" value="1"/>
</dbReference>
<feature type="binding site" evidence="3">
    <location>
        <position position="6"/>
    </location>
    <ligand>
        <name>a divalent metal cation</name>
        <dbReference type="ChEBI" id="CHEBI:60240"/>
        <label>1</label>
    </ligand>
</feature>
<dbReference type="STRING" id="1798371.A2W14_06380"/>
<dbReference type="InterPro" id="IPR001130">
    <property type="entry name" value="TatD-like"/>
</dbReference>
<evidence type="ECO:0000313" key="4">
    <source>
        <dbReference type="EMBL" id="OGG02035.1"/>
    </source>
</evidence>
<dbReference type="GO" id="GO:0046872">
    <property type="term" value="F:metal ion binding"/>
    <property type="evidence" value="ECO:0007669"/>
    <property type="project" value="UniProtKB-KW"/>
</dbReference>
<evidence type="ECO:0000256" key="3">
    <source>
        <dbReference type="PIRSR" id="PIRSR005902-1"/>
    </source>
</evidence>
<comment type="caution">
    <text evidence="4">The sequence shown here is derived from an EMBL/GenBank/DDBJ whole genome shotgun (WGS) entry which is preliminary data.</text>
</comment>
<dbReference type="InterPro" id="IPR032466">
    <property type="entry name" value="Metal_Hydrolase"/>
</dbReference>
<dbReference type="NCBIfam" id="TIGR00010">
    <property type="entry name" value="YchF/TatD family DNA exonuclease"/>
    <property type="match status" value="1"/>
</dbReference>
<dbReference type="GO" id="GO:0005829">
    <property type="term" value="C:cytosol"/>
    <property type="evidence" value="ECO:0007669"/>
    <property type="project" value="TreeGrafter"/>
</dbReference>
<dbReference type="SUPFAM" id="SSF51556">
    <property type="entry name" value="Metallo-dependent hydrolases"/>
    <property type="match status" value="1"/>
</dbReference>
<keyword evidence="1 3" id="KW-0479">Metal-binding</keyword>
<evidence type="ECO:0000256" key="2">
    <source>
        <dbReference type="ARBA" id="ARBA00022801"/>
    </source>
</evidence>
<organism evidence="4 5">
    <name type="scientific">Candidatus Gottesmanbacteria bacterium RBG_16_37_8</name>
    <dbReference type="NCBI Taxonomy" id="1798371"/>
    <lineage>
        <taxon>Bacteria</taxon>
        <taxon>Candidatus Gottesmaniibacteriota</taxon>
    </lineage>
</organism>
<dbReference type="InterPro" id="IPR015991">
    <property type="entry name" value="TatD/YcfH-like"/>
</dbReference>
<keyword evidence="2" id="KW-0378">Hydrolase</keyword>
<dbReference type="FunFam" id="3.20.20.140:FF:000005">
    <property type="entry name" value="TatD family hydrolase"/>
    <property type="match status" value="1"/>
</dbReference>
<evidence type="ECO:0000313" key="5">
    <source>
        <dbReference type="Proteomes" id="UP000176665"/>
    </source>
</evidence>
<dbReference type="InterPro" id="IPR018228">
    <property type="entry name" value="DNase_TatD-rel_CS"/>
</dbReference>
<dbReference type="PROSITE" id="PS01091">
    <property type="entry name" value="TATD_3"/>
    <property type="match status" value="1"/>
</dbReference>
<dbReference type="Pfam" id="PF01026">
    <property type="entry name" value="TatD_DNase"/>
    <property type="match status" value="1"/>
</dbReference>
<evidence type="ECO:0000256" key="1">
    <source>
        <dbReference type="ARBA" id="ARBA00022723"/>
    </source>
</evidence>
<sequence length="262" mass="29634">MLIDTHCHLNFKAFKKDLDEVLKRAKDAGVEKIIVPGAKIDSSIRAVEIAGKYDCVFAAVGIHPHHASDDFEIDTLRQLARNKKTVAVGEIGLDHHHYKNYPQLTLNEKGKQVTLFLQQLEIAKEFNLPVIIHCREAQNLLLETIRGFQKKNSRIKGVFHCFEGEADYLKEVLSLGFYIGFDGNITYSENKKLVNLIKNVPMDRLLLETDAPYLTPLPFRGTRNEPAFFIETVQFIAGILKMKSEELSAQTSDNAACLFFGK</sequence>
<gene>
    <name evidence="4" type="ORF">A2W14_06380</name>
</gene>
<feature type="binding site" evidence="3">
    <location>
        <position position="8"/>
    </location>
    <ligand>
        <name>a divalent metal cation</name>
        <dbReference type="ChEBI" id="CHEBI:60240"/>
        <label>1</label>
    </ligand>
</feature>
<dbReference type="Proteomes" id="UP000176665">
    <property type="component" value="Unassembled WGS sequence"/>
</dbReference>
<dbReference type="PANTHER" id="PTHR46124">
    <property type="entry name" value="D-AMINOACYL-TRNA DEACYLASE"/>
    <property type="match status" value="1"/>
</dbReference>
<dbReference type="EMBL" id="MFJA01000078">
    <property type="protein sequence ID" value="OGG02035.1"/>
    <property type="molecule type" value="Genomic_DNA"/>
</dbReference>
<dbReference type="GO" id="GO:0016788">
    <property type="term" value="F:hydrolase activity, acting on ester bonds"/>
    <property type="evidence" value="ECO:0007669"/>
    <property type="project" value="InterPro"/>
</dbReference>
<dbReference type="GO" id="GO:0004536">
    <property type="term" value="F:DNA nuclease activity"/>
    <property type="evidence" value="ECO:0007669"/>
    <property type="project" value="InterPro"/>
</dbReference>
<accession>A0A1F5YPI9</accession>
<dbReference type="PROSITE" id="PS01137">
    <property type="entry name" value="TATD_1"/>
    <property type="match status" value="1"/>
</dbReference>
<reference evidence="4 5" key="1">
    <citation type="journal article" date="2016" name="Nat. Commun.">
        <title>Thousands of microbial genomes shed light on interconnected biogeochemical processes in an aquifer system.</title>
        <authorList>
            <person name="Anantharaman K."/>
            <person name="Brown C.T."/>
            <person name="Hug L.A."/>
            <person name="Sharon I."/>
            <person name="Castelle C.J."/>
            <person name="Probst A.J."/>
            <person name="Thomas B.C."/>
            <person name="Singh A."/>
            <person name="Wilkins M.J."/>
            <person name="Karaoz U."/>
            <person name="Brodie E.L."/>
            <person name="Williams K.H."/>
            <person name="Hubbard S.S."/>
            <person name="Banfield J.F."/>
        </authorList>
    </citation>
    <scope>NUCLEOTIDE SEQUENCE [LARGE SCALE GENOMIC DNA]</scope>
</reference>
<name>A0A1F5YPI9_9BACT</name>
<evidence type="ECO:0008006" key="6">
    <source>
        <dbReference type="Google" id="ProtNLM"/>
    </source>
</evidence>
<dbReference type="AlphaFoldDB" id="A0A1F5YPI9"/>